<keyword evidence="3" id="KW-1185">Reference proteome</keyword>
<organism evidence="2 3">
    <name type="scientific">Pleurodeles waltl</name>
    <name type="common">Iberian ribbed newt</name>
    <dbReference type="NCBI Taxonomy" id="8319"/>
    <lineage>
        <taxon>Eukaryota</taxon>
        <taxon>Metazoa</taxon>
        <taxon>Chordata</taxon>
        <taxon>Craniata</taxon>
        <taxon>Vertebrata</taxon>
        <taxon>Euteleostomi</taxon>
        <taxon>Amphibia</taxon>
        <taxon>Batrachia</taxon>
        <taxon>Caudata</taxon>
        <taxon>Salamandroidea</taxon>
        <taxon>Salamandridae</taxon>
        <taxon>Pleurodelinae</taxon>
        <taxon>Pleurodeles</taxon>
    </lineage>
</organism>
<dbReference type="AlphaFoldDB" id="A0AAV7PAQ1"/>
<evidence type="ECO:0000313" key="3">
    <source>
        <dbReference type="Proteomes" id="UP001066276"/>
    </source>
</evidence>
<feature type="region of interest" description="Disordered" evidence="1">
    <location>
        <begin position="58"/>
        <end position="125"/>
    </location>
</feature>
<proteinExistence type="predicted"/>
<feature type="region of interest" description="Disordered" evidence="1">
    <location>
        <begin position="1"/>
        <end position="45"/>
    </location>
</feature>
<comment type="caution">
    <text evidence="2">The sequence shown here is derived from an EMBL/GenBank/DDBJ whole genome shotgun (WGS) entry which is preliminary data.</text>
</comment>
<name>A0AAV7PAQ1_PLEWA</name>
<gene>
    <name evidence="2" type="ORF">NDU88_002116</name>
</gene>
<sequence length="125" mass="13347">MGICDGAAGSAATPRYPGGTYQWEEGPGVPSCDYPPDPEAVQSVSGNPEWRTVAAGIHKSHSRHMWERQEAEDGFRRSAEAEPEGRDQLTSWSAGSQEEDGAKSGLTLESVATPGTIEKSNKDTL</sequence>
<dbReference type="Proteomes" id="UP001066276">
    <property type="component" value="Chromosome 7"/>
</dbReference>
<accession>A0AAV7PAQ1</accession>
<evidence type="ECO:0000313" key="2">
    <source>
        <dbReference type="EMBL" id="KAJ1123648.1"/>
    </source>
</evidence>
<reference evidence="2" key="1">
    <citation type="journal article" date="2022" name="bioRxiv">
        <title>Sequencing and chromosome-scale assembly of the giantPleurodeles waltlgenome.</title>
        <authorList>
            <person name="Brown T."/>
            <person name="Elewa A."/>
            <person name="Iarovenko S."/>
            <person name="Subramanian E."/>
            <person name="Araus A.J."/>
            <person name="Petzold A."/>
            <person name="Susuki M."/>
            <person name="Suzuki K.-i.T."/>
            <person name="Hayashi T."/>
            <person name="Toyoda A."/>
            <person name="Oliveira C."/>
            <person name="Osipova E."/>
            <person name="Leigh N.D."/>
            <person name="Simon A."/>
            <person name="Yun M.H."/>
        </authorList>
    </citation>
    <scope>NUCLEOTIDE SEQUENCE</scope>
    <source>
        <strain evidence="2">20211129_DDA</strain>
        <tissue evidence="2">Liver</tissue>
    </source>
</reference>
<dbReference type="EMBL" id="JANPWB010000011">
    <property type="protein sequence ID" value="KAJ1123648.1"/>
    <property type="molecule type" value="Genomic_DNA"/>
</dbReference>
<feature type="compositionally biased region" description="Basic and acidic residues" evidence="1">
    <location>
        <begin position="64"/>
        <end position="87"/>
    </location>
</feature>
<protein>
    <submittedName>
        <fullName evidence="2">Uncharacterized protein</fullName>
    </submittedName>
</protein>
<evidence type="ECO:0000256" key="1">
    <source>
        <dbReference type="SAM" id="MobiDB-lite"/>
    </source>
</evidence>